<evidence type="ECO:0000313" key="3">
    <source>
        <dbReference type="EMBL" id="EDV18694.1"/>
    </source>
</evidence>
<name>B3SF01_TRIAD</name>
<dbReference type="InterPro" id="IPR011990">
    <property type="entry name" value="TPR-like_helical_dom_sf"/>
</dbReference>
<dbReference type="PANTHER" id="PTHR45641:SF1">
    <property type="entry name" value="AAA+ ATPASE DOMAIN-CONTAINING PROTEIN"/>
    <property type="match status" value="1"/>
</dbReference>
<dbReference type="EMBL" id="DS985754">
    <property type="protein sequence ID" value="EDV18694.1"/>
    <property type="molecule type" value="Genomic_DNA"/>
</dbReference>
<proteinExistence type="predicted"/>
<dbReference type="InParanoid" id="B3SF01"/>
<evidence type="ECO:0000256" key="2">
    <source>
        <dbReference type="ARBA" id="ARBA00022803"/>
    </source>
</evidence>
<dbReference type="PhylomeDB" id="B3SF01"/>
<feature type="non-terminal residue" evidence="3">
    <location>
        <position position="112"/>
    </location>
</feature>
<dbReference type="Gene3D" id="1.25.40.10">
    <property type="entry name" value="Tetratricopeptide repeat domain"/>
    <property type="match status" value="1"/>
</dbReference>
<protein>
    <recommendedName>
        <fullName evidence="5">MIT domain-containing protein</fullName>
    </recommendedName>
</protein>
<evidence type="ECO:0008006" key="5">
    <source>
        <dbReference type="Google" id="ProtNLM"/>
    </source>
</evidence>
<dbReference type="RefSeq" id="XP_002118820.1">
    <property type="nucleotide sequence ID" value="XM_002118784.1"/>
</dbReference>
<sequence>MAEKSSKSTNLEQIKSILEKGVKNQNEGDYQGALHHCEQALTYMKSTSSSSDDIYQLEYDTYYVMTDCYLKIGELMEADKWVRKAEELAKKLRDEVKICMCFHVEGRIKQLL</sequence>
<evidence type="ECO:0000313" key="4">
    <source>
        <dbReference type="Proteomes" id="UP000009022"/>
    </source>
</evidence>
<keyword evidence="2" id="KW-0802">TPR repeat</keyword>
<dbReference type="HOGENOM" id="CLU_2152169_0_0_1"/>
<dbReference type="AlphaFoldDB" id="B3SF01"/>
<dbReference type="GeneID" id="6760034"/>
<organism evidence="3 4">
    <name type="scientific">Trichoplax adhaerens</name>
    <name type="common">Trichoplax reptans</name>
    <dbReference type="NCBI Taxonomy" id="10228"/>
    <lineage>
        <taxon>Eukaryota</taxon>
        <taxon>Metazoa</taxon>
        <taxon>Placozoa</taxon>
        <taxon>Uniplacotomia</taxon>
        <taxon>Trichoplacea</taxon>
        <taxon>Trichoplacidae</taxon>
        <taxon>Trichoplax</taxon>
    </lineage>
</organism>
<accession>B3SF01</accession>
<reference evidence="3 4" key="1">
    <citation type="journal article" date="2008" name="Nature">
        <title>The Trichoplax genome and the nature of placozoans.</title>
        <authorList>
            <person name="Srivastava M."/>
            <person name="Begovic E."/>
            <person name="Chapman J."/>
            <person name="Putnam N.H."/>
            <person name="Hellsten U."/>
            <person name="Kawashima T."/>
            <person name="Kuo A."/>
            <person name="Mitros T."/>
            <person name="Salamov A."/>
            <person name="Carpenter M.L."/>
            <person name="Signorovitch A.Y."/>
            <person name="Moreno M.A."/>
            <person name="Kamm K."/>
            <person name="Grimwood J."/>
            <person name="Schmutz J."/>
            <person name="Shapiro H."/>
            <person name="Grigoriev I.V."/>
            <person name="Buss L.W."/>
            <person name="Schierwater B."/>
            <person name="Dellaporta S.L."/>
            <person name="Rokhsar D.S."/>
        </authorList>
    </citation>
    <scope>NUCLEOTIDE SEQUENCE [LARGE SCALE GENOMIC DNA]</scope>
    <source>
        <strain evidence="3 4">Grell-BS-1999</strain>
    </source>
</reference>
<evidence type="ECO:0000256" key="1">
    <source>
        <dbReference type="ARBA" id="ARBA00022737"/>
    </source>
</evidence>
<keyword evidence="1" id="KW-0677">Repeat</keyword>
<dbReference type="CTD" id="6760034"/>
<dbReference type="SUPFAM" id="SSF48452">
    <property type="entry name" value="TPR-like"/>
    <property type="match status" value="1"/>
</dbReference>
<dbReference type="PANTHER" id="PTHR45641">
    <property type="entry name" value="TETRATRICOPEPTIDE REPEAT PROTEIN (AFU_ORTHOLOGUE AFUA_6G03870)"/>
    <property type="match status" value="1"/>
</dbReference>
<dbReference type="Proteomes" id="UP000009022">
    <property type="component" value="Unassembled WGS sequence"/>
</dbReference>
<dbReference type="KEGG" id="tad:TRIADDRAFT_62824"/>
<gene>
    <name evidence="3" type="ORF">TRIADDRAFT_62824</name>
</gene>
<keyword evidence="4" id="KW-1185">Reference proteome</keyword>